<feature type="domain" description="RING-type" evidence="10">
    <location>
        <begin position="160"/>
        <end position="201"/>
    </location>
</feature>
<keyword evidence="4" id="KW-0479">Metal-binding</keyword>
<dbReference type="InterPro" id="IPR013083">
    <property type="entry name" value="Znf_RING/FYVE/PHD"/>
</dbReference>
<keyword evidence="6" id="KW-0833">Ubl conjugation pathway</keyword>
<dbReference type="Pfam" id="PF14369">
    <property type="entry name" value="Zn_ribbon_19"/>
    <property type="match status" value="1"/>
</dbReference>
<evidence type="ECO:0000256" key="9">
    <source>
        <dbReference type="SAM" id="MobiDB-lite"/>
    </source>
</evidence>
<evidence type="ECO:0000256" key="1">
    <source>
        <dbReference type="ARBA" id="ARBA00000900"/>
    </source>
</evidence>
<evidence type="ECO:0000256" key="5">
    <source>
        <dbReference type="ARBA" id="ARBA00022771"/>
    </source>
</evidence>
<dbReference type="GO" id="GO:0061630">
    <property type="term" value="F:ubiquitin protein ligase activity"/>
    <property type="evidence" value="ECO:0007669"/>
    <property type="project" value="UniProtKB-EC"/>
</dbReference>
<dbReference type="Proteomes" id="UP001372338">
    <property type="component" value="Unassembled WGS sequence"/>
</dbReference>
<protein>
    <recommendedName>
        <fullName evidence="2">RING-type E3 ubiquitin transferase</fullName>
        <ecNumber evidence="2">2.3.2.27</ecNumber>
    </recommendedName>
</protein>
<comment type="catalytic activity">
    <reaction evidence="1">
        <text>S-ubiquitinyl-[E2 ubiquitin-conjugating enzyme]-L-cysteine + [acceptor protein]-L-lysine = [E2 ubiquitin-conjugating enzyme]-L-cysteine + N(6)-ubiquitinyl-[acceptor protein]-L-lysine.</text>
        <dbReference type="EC" id="2.3.2.27"/>
    </reaction>
</comment>
<organism evidence="11 12">
    <name type="scientific">Crotalaria pallida</name>
    <name type="common">Smooth rattlebox</name>
    <name type="synonym">Crotalaria striata</name>
    <dbReference type="NCBI Taxonomy" id="3830"/>
    <lineage>
        <taxon>Eukaryota</taxon>
        <taxon>Viridiplantae</taxon>
        <taxon>Streptophyta</taxon>
        <taxon>Embryophyta</taxon>
        <taxon>Tracheophyta</taxon>
        <taxon>Spermatophyta</taxon>
        <taxon>Magnoliopsida</taxon>
        <taxon>eudicotyledons</taxon>
        <taxon>Gunneridae</taxon>
        <taxon>Pentapetalae</taxon>
        <taxon>rosids</taxon>
        <taxon>fabids</taxon>
        <taxon>Fabales</taxon>
        <taxon>Fabaceae</taxon>
        <taxon>Papilionoideae</taxon>
        <taxon>50 kb inversion clade</taxon>
        <taxon>genistoids sensu lato</taxon>
        <taxon>core genistoids</taxon>
        <taxon>Crotalarieae</taxon>
        <taxon>Crotalaria</taxon>
    </lineage>
</organism>
<dbReference type="CDD" id="cd16669">
    <property type="entry name" value="RING-H2_RNF181"/>
    <property type="match status" value="1"/>
</dbReference>
<evidence type="ECO:0000313" key="11">
    <source>
        <dbReference type="EMBL" id="KAK7256763.1"/>
    </source>
</evidence>
<reference evidence="11 12" key="1">
    <citation type="submission" date="2024-01" db="EMBL/GenBank/DDBJ databases">
        <title>The genomes of 5 underutilized Papilionoideae crops provide insights into root nodulation and disease resistanc.</title>
        <authorList>
            <person name="Yuan L."/>
        </authorList>
    </citation>
    <scope>NUCLEOTIDE SEQUENCE [LARGE SCALE GENOMIC DNA]</scope>
    <source>
        <strain evidence="11">ZHUSHIDOU_FW_LH</strain>
        <tissue evidence="11">Leaf</tissue>
    </source>
</reference>
<dbReference type="InterPro" id="IPR039525">
    <property type="entry name" value="RNF126-like_zinc-ribbon"/>
</dbReference>
<dbReference type="AlphaFoldDB" id="A0AAN9HUK0"/>
<dbReference type="SMART" id="SM00184">
    <property type="entry name" value="RING"/>
    <property type="match status" value="1"/>
</dbReference>
<dbReference type="PROSITE" id="PS50089">
    <property type="entry name" value="ZF_RING_2"/>
    <property type="match status" value="1"/>
</dbReference>
<dbReference type="SUPFAM" id="SSF57850">
    <property type="entry name" value="RING/U-box"/>
    <property type="match status" value="1"/>
</dbReference>
<keyword evidence="5 8" id="KW-0863">Zinc-finger</keyword>
<dbReference type="PANTHER" id="PTHR15710:SF217">
    <property type="entry name" value="E3 UBIQUITIN-PROTEIN LIGASE RDUF2"/>
    <property type="match status" value="1"/>
</dbReference>
<evidence type="ECO:0000256" key="2">
    <source>
        <dbReference type="ARBA" id="ARBA00012483"/>
    </source>
</evidence>
<evidence type="ECO:0000259" key="10">
    <source>
        <dbReference type="PROSITE" id="PS50089"/>
    </source>
</evidence>
<evidence type="ECO:0000256" key="7">
    <source>
        <dbReference type="ARBA" id="ARBA00022833"/>
    </source>
</evidence>
<dbReference type="Pfam" id="PF13639">
    <property type="entry name" value="zf-RING_2"/>
    <property type="match status" value="1"/>
</dbReference>
<evidence type="ECO:0000256" key="4">
    <source>
        <dbReference type="ARBA" id="ARBA00022723"/>
    </source>
</evidence>
<dbReference type="InterPro" id="IPR001841">
    <property type="entry name" value="Znf_RING"/>
</dbReference>
<dbReference type="PANTHER" id="PTHR15710">
    <property type="entry name" value="E3 UBIQUITIN-PROTEIN LIGASE PRAJA"/>
    <property type="match status" value="1"/>
</dbReference>
<sequence length="331" mass="35425">MASLQGSSFWCYRCNRIVRVPLSTDQDDSPFCPDCTTGFLEEIRNPNLPDHGGGGRSPFNPVIVLRNRNDFLSSSSTRNFDLYYNDAVSGSGLRPLPATVAEFLMGSGFDHILNQLAFLEGTSIQLSNRPFLAAAASKAAVESMPVVKIVSAHVVAEAQCSVCLEPFELDCDAREMPCGHIYHSGCILPWLSARNSCPVCRHELPVEGVGEDAVGLTIWRLPGGGFAVGRFIGGGGGELPVVYTEVDGGFNGGPVGGRRISWNSSVARRRRSRESRGFGGVMGNVVSYFRRVRSSVLSSSGSSSSSSGSDSGMSGRSRSSSMFARFSRRGS</sequence>
<evidence type="ECO:0000256" key="8">
    <source>
        <dbReference type="PROSITE-ProRule" id="PRU00175"/>
    </source>
</evidence>
<comment type="caution">
    <text evidence="11">The sequence shown here is derived from an EMBL/GenBank/DDBJ whole genome shotgun (WGS) entry which is preliminary data.</text>
</comment>
<evidence type="ECO:0000256" key="6">
    <source>
        <dbReference type="ARBA" id="ARBA00022786"/>
    </source>
</evidence>
<name>A0AAN9HUK0_CROPI</name>
<dbReference type="GO" id="GO:0005737">
    <property type="term" value="C:cytoplasm"/>
    <property type="evidence" value="ECO:0007669"/>
    <property type="project" value="TreeGrafter"/>
</dbReference>
<dbReference type="Pfam" id="PF06547">
    <property type="entry name" value="DUF1117"/>
    <property type="match status" value="1"/>
</dbReference>
<dbReference type="InterPro" id="IPR010543">
    <property type="entry name" value="DUF1117"/>
</dbReference>
<accession>A0AAN9HUK0</accession>
<dbReference type="GO" id="GO:0008270">
    <property type="term" value="F:zinc ion binding"/>
    <property type="evidence" value="ECO:0007669"/>
    <property type="project" value="UniProtKB-KW"/>
</dbReference>
<dbReference type="FunFam" id="3.30.40.10:FF:000022">
    <property type="entry name" value="E3 ubiquitin-protein ligase RING1-like"/>
    <property type="match status" value="1"/>
</dbReference>
<proteinExistence type="predicted"/>
<dbReference type="EMBL" id="JAYWIO010000006">
    <property type="protein sequence ID" value="KAK7256763.1"/>
    <property type="molecule type" value="Genomic_DNA"/>
</dbReference>
<keyword evidence="12" id="KW-1185">Reference proteome</keyword>
<keyword evidence="3" id="KW-0808">Transferase</keyword>
<dbReference type="EC" id="2.3.2.27" evidence="2"/>
<dbReference type="GO" id="GO:0016567">
    <property type="term" value="P:protein ubiquitination"/>
    <property type="evidence" value="ECO:0007669"/>
    <property type="project" value="TreeGrafter"/>
</dbReference>
<keyword evidence="7" id="KW-0862">Zinc</keyword>
<evidence type="ECO:0000256" key="3">
    <source>
        <dbReference type="ARBA" id="ARBA00022679"/>
    </source>
</evidence>
<dbReference type="Gene3D" id="3.30.40.10">
    <property type="entry name" value="Zinc/RING finger domain, C3HC4 (zinc finger)"/>
    <property type="match status" value="1"/>
</dbReference>
<feature type="compositionally biased region" description="Low complexity" evidence="9">
    <location>
        <begin position="297"/>
        <end position="325"/>
    </location>
</feature>
<evidence type="ECO:0000313" key="12">
    <source>
        <dbReference type="Proteomes" id="UP001372338"/>
    </source>
</evidence>
<feature type="region of interest" description="Disordered" evidence="9">
    <location>
        <begin position="297"/>
        <end position="331"/>
    </location>
</feature>
<gene>
    <name evidence="11" type="ORF">RIF29_30227</name>
</gene>